<evidence type="ECO:0000256" key="3">
    <source>
        <dbReference type="ARBA" id="ARBA00023163"/>
    </source>
</evidence>
<dbReference type="InterPro" id="IPR019887">
    <property type="entry name" value="Tscrpt_reg_AsnC/Lrp_C"/>
</dbReference>
<dbReference type="CDD" id="cd00090">
    <property type="entry name" value="HTH_ARSR"/>
    <property type="match status" value="1"/>
</dbReference>
<name>A0A1H3LJE5_9FIRM</name>
<dbReference type="SUPFAM" id="SSF46785">
    <property type="entry name" value="Winged helix' DNA-binding domain"/>
    <property type="match status" value="1"/>
</dbReference>
<dbReference type="EMBL" id="FNPV01000003">
    <property type="protein sequence ID" value="SDY64269.1"/>
    <property type="molecule type" value="Genomic_DNA"/>
</dbReference>
<dbReference type="OrthoDB" id="34294at2"/>
<dbReference type="InterPro" id="IPR011991">
    <property type="entry name" value="ArsR-like_HTH"/>
</dbReference>
<protein>
    <submittedName>
        <fullName evidence="5">Transcriptional regulator, AsnC family</fullName>
    </submittedName>
</protein>
<dbReference type="InterPro" id="IPR011008">
    <property type="entry name" value="Dimeric_a/b-barrel"/>
</dbReference>
<gene>
    <name evidence="5" type="ORF">SAMN05192546_103241</name>
</gene>
<reference evidence="5 6" key="1">
    <citation type="submission" date="2016-10" db="EMBL/GenBank/DDBJ databases">
        <authorList>
            <person name="de Groot N.N."/>
        </authorList>
    </citation>
    <scope>NUCLEOTIDE SEQUENCE [LARGE SCALE GENOMIC DNA]</scope>
    <source>
        <strain evidence="5 6">APO</strain>
    </source>
</reference>
<dbReference type="GO" id="GO:0043565">
    <property type="term" value="F:sequence-specific DNA binding"/>
    <property type="evidence" value="ECO:0007669"/>
    <property type="project" value="InterPro"/>
</dbReference>
<dbReference type="PANTHER" id="PTHR30154">
    <property type="entry name" value="LEUCINE-RESPONSIVE REGULATORY PROTEIN"/>
    <property type="match status" value="1"/>
</dbReference>
<evidence type="ECO:0000256" key="2">
    <source>
        <dbReference type="ARBA" id="ARBA00023125"/>
    </source>
</evidence>
<keyword evidence="6" id="KW-1185">Reference proteome</keyword>
<dbReference type="InterPro" id="IPR019888">
    <property type="entry name" value="Tscrpt_reg_AsnC-like"/>
</dbReference>
<keyword evidence="2" id="KW-0238">DNA-binding</keyword>
<dbReference type="Pfam" id="PF13404">
    <property type="entry name" value="HTH_AsnC-type"/>
    <property type="match status" value="1"/>
</dbReference>
<dbReference type="Pfam" id="PF01037">
    <property type="entry name" value="AsnC_trans_reg"/>
    <property type="match status" value="1"/>
</dbReference>
<dbReference type="PANTHER" id="PTHR30154:SF34">
    <property type="entry name" value="TRANSCRIPTIONAL REGULATOR AZLB"/>
    <property type="match status" value="1"/>
</dbReference>
<accession>A0A1H3LJE5</accession>
<sequence>MKNTYGLDRVDLKIIKILQRDGRTPNTDIARSLDVSESTVRNRITRLIENDVIQIVAVADPFKLGLDIAASLKIHVDVQKVDYVATELKKIEALWYITLATGASTFNAEVYVKNINDLHELLKNKIWRIDGVTHTETSVVMDYLKREYCWDF</sequence>
<organism evidence="5 6">
    <name type="scientific">Tindallia californiensis</name>
    <dbReference type="NCBI Taxonomy" id="159292"/>
    <lineage>
        <taxon>Bacteria</taxon>
        <taxon>Bacillati</taxon>
        <taxon>Bacillota</taxon>
        <taxon>Clostridia</taxon>
        <taxon>Peptostreptococcales</taxon>
        <taxon>Tindalliaceae</taxon>
        <taxon>Tindallia</taxon>
    </lineage>
</organism>
<evidence type="ECO:0000313" key="5">
    <source>
        <dbReference type="EMBL" id="SDY64269.1"/>
    </source>
</evidence>
<keyword evidence="1" id="KW-0805">Transcription regulation</keyword>
<evidence type="ECO:0000259" key="4">
    <source>
        <dbReference type="PROSITE" id="PS50956"/>
    </source>
</evidence>
<evidence type="ECO:0000313" key="6">
    <source>
        <dbReference type="Proteomes" id="UP000199230"/>
    </source>
</evidence>
<dbReference type="GO" id="GO:0043200">
    <property type="term" value="P:response to amino acid"/>
    <property type="evidence" value="ECO:0007669"/>
    <property type="project" value="TreeGrafter"/>
</dbReference>
<evidence type="ECO:0000256" key="1">
    <source>
        <dbReference type="ARBA" id="ARBA00023015"/>
    </source>
</evidence>
<dbReference type="SUPFAM" id="SSF54909">
    <property type="entry name" value="Dimeric alpha+beta barrel"/>
    <property type="match status" value="1"/>
</dbReference>
<dbReference type="Gene3D" id="3.30.70.920">
    <property type="match status" value="1"/>
</dbReference>
<feature type="domain" description="HTH asnC-type" evidence="4">
    <location>
        <begin position="7"/>
        <end position="67"/>
    </location>
</feature>
<dbReference type="PRINTS" id="PR00033">
    <property type="entry name" value="HTHASNC"/>
</dbReference>
<dbReference type="InterPro" id="IPR036390">
    <property type="entry name" value="WH_DNA-bd_sf"/>
</dbReference>
<dbReference type="SMART" id="SM00344">
    <property type="entry name" value="HTH_ASNC"/>
    <property type="match status" value="1"/>
</dbReference>
<dbReference type="GO" id="GO:0005829">
    <property type="term" value="C:cytosol"/>
    <property type="evidence" value="ECO:0007669"/>
    <property type="project" value="TreeGrafter"/>
</dbReference>
<dbReference type="InterPro" id="IPR000485">
    <property type="entry name" value="AsnC-type_HTH_dom"/>
</dbReference>
<dbReference type="Proteomes" id="UP000199230">
    <property type="component" value="Unassembled WGS sequence"/>
</dbReference>
<proteinExistence type="predicted"/>
<keyword evidence="3" id="KW-0804">Transcription</keyword>
<dbReference type="PROSITE" id="PS50956">
    <property type="entry name" value="HTH_ASNC_2"/>
    <property type="match status" value="1"/>
</dbReference>
<dbReference type="InterPro" id="IPR036388">
    <property type="entry name" value="WH-like_DNA-bd_sf"/>
</dbReference>
<dbReference type="RefSeq" id="WP_093312001.1">
    <property type="nucleotide sequence ID" value="NZ_FNPV01000003.1"/>
</dbReference>
<dbReference type="AlphaFoldDB" id="A0A1H3LJE5"/>
<dbReference type="Gene3D" id="1.10.10.10">
    <property type="entry name" value="Winged helix-like DNA-binding domain superfamily/Winged helix DNA-binding domain"/>
    <property type="match status" value="1"/>
</dbReference>
<dbReference type="STRING" id="159292.SAMN05192546_103241"/>